<keyword evidence="3" id="KW-1003">Cell membrane</keyword>
<evidence type="ECO:0000256" key="3">
    <source>
        <dbReference type="ARBA" id="ARBA00022475"/>
    </source>
</evidence>
<gene>
    <name evidence="8" type="ORF">CHU93_09755</name>
</gene>
<keyword evidence="4 7" id="KW-0812">Transmembrane</keyword>
<dbReference type="PANTHER" id="PTHR30106:SF2">
    <property type="entry name" value="UPF0324 INNER MEMBRANE PROTEIN YEIH"/>
    <property type="match status" value="1"/>
</dbReference>
<accession>A0A255YGD0</accession>
<evidence type="ECO:0000256" key="2">
    <source>
        <dbReference type="ARBA" id="ARBA00007977"/>
    </source>
</evidence>
<name>A0A255YGD0_9SPHN</name>
<sequence>MTALPDSLPQAADLYGDIERTPSVSWRDYVPGLLVAVLATLAAASLSDRYGAPLTLLALLIGLAMNFLSADRRLTPGLTLASRELLRWAIVLVGARITLEQIIALGPQSLLAVVAIVAITIAAGVATARSLGFSPAFGTLSGGAVAICGASAAMALSATLSERRVRQAELTLVLVGTSTMSSAALVLYPAICELFHLNDLQAGFVLGASIHDVAQTLGAGYAFSPAAGETATIVKLARVALLAPVLALVAMAFPAPLKISGGKRAAPLLPWFVAGFFVVAGVNSTGIIPAAVSGLAADASSWMLAVSVAATAIRSPLGEILKAGPKPLLVGLVASITSLALALGFALLAL</sequence>
<keyword evidence="5 7" id="KW-1133">Transmembrane helix</keyword>
<dbReference type="EMBL" id="NOXT01000111">
    <property type="protein sequence ID" value="OYQ28238.1"/>
    <property type="molecule type" value="Genomic_DNA"/>
</dbReference>
<dbReference type="OrthoDB" id="5393513at2"/>
<protein>
    <recommendedName>
        <fullName evidence="10">Sulfate exporter family transporter</fullName>
    </recommendedName>
</protein>
<feature type="transmembrane region" description="Helical" evidence="7">
    <location>
        <begin position="110"/>
        <end position="131"/>
    </location>
</feature>
<organism evidence="8 9">
    <name type="scientific">Sandarakinorhabdus cyanobacteriorum</name>
    <dbReference type="NCBI Taxonomy" id="1981098"/>
    <lineage>
        <taxon>Bacteria</taxon>
        <taxon>Pseudomonadati</taxon>
        <taxon>Pseudomonadota</taxon>
        <taxon>Alphaproteobacteria</taxon>
        <taxon>Sphingomonadales</taxon>
        <taxon>Sphingosinicellaceae</taxon>
        <taxon>Sandarakinorhabdus</taxon>
    </lineage>
</organism>
<dbReference type="RefSeq" id="WP_094473882.1">
    <property type="nucleotide sequence ID" value="NZ_NOXT01000111.1"/>
</dbReference>
<comment type="similarity">
    <text evidence="2">Belongs to the UPF0324 family.</text>
</comment>
<dbReference type="Proteomes" id="UP000216991">
    <property type="component" value="Unassembled WGS sequence"/>
</dbReference>
<feature type="transmembrane region" description="Helical" evidence="7">
    <location>
        <begin position="329"/>
        <end position="349"/>
    </location>
</feature>
<dbReference type="AlphaFoldDB" id="A0A255YGD0"/>
<comment type="caution">
    <text evidence="8">The sequence shown here is derived from an EMBL/GenBank/DDBJ whole genome shotgun (WGS) entry which is preliminary data.</text>
</comment>
<feature type="transmembrane region" description="Helical" evidence="7">
    <location>
        <begin position="269"/>
        <end position="293"/>
    </location>
</feature>
<feature type="transmembrane region" description="Helical" evidence="7">
    <location>
        <begin position="236"/>
        <end position="257"/>
    </location>
</feature>
<dbReference type="Pfam" id="PF03601">
    <property type="entry name" value="Cons_hypoth698"/>
    <property type="match status" value="1"/>
</dbReference>
<evidence type="ECO:0000313" key="9">
    <source>
        <dbReference type="Proteomes" id="UP000216991"/>
    </source>
</evidence>
<keyword evidence="6 7" id="KW-0472">Membrane</keyword>
<evidence type="ECO:0000256" key="4">
    <source>
        <dbReference type="ARBA" id="ARBA00022692"/>
    </source>
</evidence>
<dbReference type="InterPro" id="IPR018383">
    <property type="entry name" value="UPF0324_pro"/>
</dbReference>
<feature type="transmembrane region" description="Helical" evidence="7">
    <location>
        <begin position="54"/>
        <end position="70"/>
    </location>
</feature>
<feature type="transmembrane region" description="Helical" evidence="7">
    <location>
        <begin position="137"/>
        <end position="158"/>
    </location>
</feature>
<reference evidence="8 9" key="1">
    <citation type="submission" date="2017-07" db="EMBL/GenBank/DDBJ databases">
        <title>Sandarakinorhabdus cyanobacteriorum sp. nov., a novel bacterium isolated from cyanobacterial aggregates in a eutrophic lake.</title>
        <authorList>
            <person name="Cai H."/>
        </authorList>
    </citation>
    <scope>NUCLEOTIDE SEQUENCE [LARGE SCALE GENOMIC DNA]</scope>
    <source>
        <strain evidence="8 9">TH057</strain>
    </source>
</reference>
<evidence type="ECO:0000256" key="5">
    <source>
        <dbReference type="ARBA" id="ARBA00022989"/>
    </source>
</evidence>
<evidence type="ECO:0000256" key="1">
    <source>
        <dbReference type="ARBA" id="ARBA00004651"/>
    </source>
</evidence>
<evidence type="ECO:0000256" key="6">
    <source>
        <dbReference type="ARBA" id="ARBA00023136"/>
    </source>
</evidence>
<feature type="transmembrane region" description="Helical" evidence="7">
    <location>
        <begin position="170"/>
        <end position="191"/>
    </location>
</feature>
<comment type="subcellular location">
    <subcellularLocation>
        <location evidence="1">Cell membrane</location>
        <topology evidence="1">Multi-pass membrane protein</topology>
    </subcellularLocation>
</comment>
<dbReference type="PANTHER" id="PTHR30106">
    <property type="entry name" value="INNER MEMBRANE PROTEIN YEIH-RELATED"/>
    <property type="match status" value="1"/>
</dbReference>
<evidence type="ECO:0008006" key="10">
    <source>
        <dbReference type="Google" id="ProtNLM"/>
    </source>
</evidence>
<dbReference type="GO" id="GO:0005886">
    <property type="term" value="C:plasma membrane"/>
    <property type="evidence" value="ECO:0007669"/>
    <property type="project" value="UniProtKB-SubCell"/>
</dbReference>
<proteinExistence type="inferred from homology"/>
<evidence type="ECO:0000256" key="7">
    <source>
        <dbReference type="SAM" id="Phobius"/>
    </source>
</evidence>
<evidence type="ECO:0000313" key="8">
    <source>
        <dbReference type="EMBL" id="OYQ28238.1"/>
    </source>
</evidence>
<keyword evidence="9" id="KW-1185">Reference proteome</keyword>